<dbReference type="EMBL" id="LAZR01016799">
    <property type="protein sequence ID" value="KKM02955.1"/>
    <property type="molecule type" value="Genomic_DNA"/>
</dbReference>
<name>A0A0F9GVU4_9ZZZZ</name>
<evidence type="ECO:0008006" key="2">
    <source>
        <dbReference type="Google" id="ProtNLM"/>
    </source>
</evidence>
<organism evidence="1">
    <name type="scientific">marine sediment metagenome</name>
    <dbReference type="NCBI Taxonomy" id="412755"/>
    <lineage>
        <taxon>unclassified sequences</taxon>
        <taxon>metagenomes</taxon>
        <taxon>ecological metagenomes</taxon>
    </lineage>
</organism>
<gene>
    <name evidence="1" type="ORF">LCGC14_1779280</name>
</gene>
<reference evidence="1" key="1">
    <citation type="journal article" date="2015" name="Nature">
        <title>Complex archaea that bridge the gap between prokaryotes and eukaryotes.</title>
        <authorList>
            <person name="Spang A."/>
            <person name="Saw J.H."/>
            <person name="Jorgensen S.L."/>
            <person name="Zaremba-Niedzwiedzka K."/>
            <person name="Martijn J."/>
            <person name="Lind A.E."/>
            <person name="van Eijk R."/>
            <person name="Schleper C."/>
            <person name="Guy L."/>
            <person name="Ettema T.J."/>
        </authorList>
    </citation>
    <scope>NUCLEOTIDE SEQUENCE</scope>
</reference>
<protein>
    <recommendedName>
        <fullName evidence="2">VRR-NUC domain-containing protein</fullName>
    </recommendedName>
</protein>
<evidence type="ECO:0000313" key="1">
    <source>
        <dbReference type="EMBL" id="KKM02955.1"/>
    </source>
</evidence>
<dbReference type="GO" id="GO:0003676">
    <property type="term" value="F:nucleic acid binding"/>
    <property type="evidence" value="ECO:0007669"/>
    <property type="project" value="InterPro"/>
</dbReference>
<dbReference type="AlphaFoldDB" id="A0A0F9GVU4"/>
<proteinExistence type="predicted"/>
<comment type="caution">
    <text evidence="1">The sequence shown here is derived from an EMBL/GenBank/DDBJ whole genome shotgun (WGS) entry which is preliminary data.</text>
</comment>
<dbReference type="InterPro" id="IPR011856">
    <property type="entry name" value="tRNA_endonuc-like_dom_sf"/>
</dbReference>
<sequence length="153" mass="17246">MKKRRSKDQKCSDYFDAFKAIQAGTKVKRSIAKDGSIPTHSCVPVDVSLSEAEVLKDCLTWLARHRILANRNNVGCGMVGESGFYSYGIIGGGDVIGCLPNGQHFEIECKRGKGGRLSLRQQKRMRDIRKNNGIYYVIHGLAELEYYFRELLK</sequence>
<dbReference type="Gene3D" id="3.40.1350.10">
    <property type="match status" value="1"/>
</dbReference>
<accession>A0A0F9GVU4</accession>